<name>A0A8D8LX19_9HEMI</name>
<keyword evidence="6" id="KW-0808">Transferase</keyword>
<accession>A0A8D8LX19</accession>
<keyword evidence="10 17" id="KW-1133">Transmembrane helix</keyword>
<dbReference type="EMBL" id="HBUF01029362">
    <property type="protein sequence ID" value="CAG6614103.1"/>
    <property type="molecule type" value="Transcribed_RNA"/>
</dbReference>
<evidence type="ECO:0000256" key="11">
    <source>
        <dbReference type="ARBA" id="ARBA00022990"/>
    </source>
</evidence>
<keyword evidence="12" id="KW-0496">Mitochondrion</keyword>
<evidence type="ECO:0000256" key="8">
    <source>
        <dbReference type="ARBA" id="ARBA00022787"/>
    </source>
</evidence>
<dbReference type="EMBL" id="HBUF01029364">
    <property type="protein sequence ID" value="CAG6614107.1"/>
    <property type="molecule type" value="Transcribed_RNA"/>
</dbReference>
<dbReference type="PANTHER" id="PTHR10689:SF6">
    <property type="entry name" value="MICROSOMAL GLUTATHIONE S-TRANSFERASE 1"/>
    <property type="match status" value="1"/>
</dbReference>
<keyword evidence="7 17" id="KW-0812">Transmembrane</keyword>
<reference evidence="18" key="1">
    <citation type="submission" date="2021-05" db="EMBL/GenBank/DDBJ databases">
        <authorList>
            <person name="Alioto T."/>
            <person name="Alioto T."/>
            <person name="Gomez Garrido J."/>
        </authorList>
    </citation>
    <scope>NUCLEOTIDE SEQUENCE</scope>
</reference>
<evidence type="ECO:0000256" key="3">
    <source>
        <dbReference type="ARBA" id="ARBA00004477"/>
    </source>
</evidence>
<evidence type="ECO:0000256" key="6">
    <source>
        <dbReference type="ARBA" id="ARBA00022679"/>
    </source>
</evidence>
<dbReference type="InterPro" id="IPR023352">
    <property type="entry name" value="MAPEG-like_dom_sf"/>
</dbReference>
<evidence type="ECO:0000256" key="5">
    <source>
        <dbReference type="ARBA" id="ARBA00012452"/>
    </source>
</evidence>
<evidence type="ECO:0000256" key="4">
    <source>
        <dbReference type="ARBA" id="ARBA00010459"/>
    </source>
</evidence>
<dbReference type="AlphaFoldDB" id="A0A8D8LX19"/>
<dbReference type="GO" id="GO:0005789">
    <property type="term" value="C:endoplasmic reticulum membrane"/>
    <property type="evidence" value="ECO:0007669"/>
    <property type="project" value="UniProtKB-SubCell"/>
</dbReference>
<evidence type="ECO:0000256" key="16">
    <source>
        <dbReference type="ARBA" id="ARBA00049385"/>
    </source>
</evidence>
<comment type="catalytic activity">
    <reaction evidence="16">
        <text>RX + glutathione = an S-substituted glutathione + a halide anion + H(+)</text>
        <dbReference type="Rhea" id="RHEA:16437"/>
        <dbReference type="ChEBI" id="CHEBI:15378"/>
        <dbReference type="ChEBI" id="CHEBI:16042"/>
        <dbReference type="ChEBI" id="CHEBI:17792"/>
        <dbReference type="ChEBI" id="CHEBI:57925"/>
        <dbReference type="ChEBI" id="CHEBI:90779"/>
        <dbReference type="EC" id="2.5.1.18"/>
    </reaction>
    <physiologicalReaction direction="left-to-right" evidence="16">
        <dbReference type="Rhea" id="RHEA:16438"/>
    </physiologicalReaction>
</comment>
<evidence type="ECO:0000256" key="12">
    <source>
        <dbReference type="ARBA" id="ARBA00023128"/>
    </source>
</evidence>
<evidence type="ECO:0000256" key="17">
    <source>
        <dbReference type="SAM" id="Phobius"/>
    </source>
</evidence>
<comment type="function">
    <text evidence="1">Conjugation of reduced glutathione to a wide number of exogenous and endogenous hydrophobic electrophiles.</text>
</comment>
<keyword evidence="13 17" id="KW-0472">Membrane</keyword>
<comment type="similarity">
    <text evidence="4">Belongs to the MAPEG family.</text>
</comment>
<comment type="subunit">
    <text evidence="14">Homotrimer; The trimer binds only one molecule of glutathione.</text>
</comment>
<dbReference type="PANTHER" id="PTHR10689">
    <property type="entry name" value="MICROSOMAL GLUTATHIONE S-TRANSFERASE 1"/>
    <property type="match status" value="1"/>
</dbReference>
<sequence>MAESDIPSLTSIFTLSNPVVRIYLICVSILVLKVLLSVLLIVRLRFKKRIVISPEDLILKDAVCGKEDPEIERCRRAYLNDLENKHISEKNRFDKIFLQNTRAKMRNC</sequence>
<organism evidence="18">
    <name type="scientific">Cacopsylla melanoneura</name>
    <dbReference type="NCBI Taxonomy" id="428564"/>
    <lineage>
        <taxon>Eukaryota</taxon>
        <taxon>Metazoa</taxon>
        <taxon>Ecdysozoa</taxon>
        <taxon>Arthropoda</taxon>
        <taxon>Hexapoda</taxon>
        <taxon>Insecta</taxon>
        <taxon>Pterygota</taxon>
        <taxon>Neoptera</taxon>
        <taxon>Paraneoptera</taxon>
        <taxon>Hemiptera</taxon>
        <taxon>Sternorrhyncha</taxon>
        <taxon>Psylloidea</taxon>
        <taxon>Psyllidae</taxon>
        <taxon>Psyllinae</taxon>
        <taxon>Cacopsylla</taxon>
    </lineage>
</organism>
<dbReference type="Gene3D" id="1.20.120.550">
    <property type="entry name" value="Membrane associated eicosanoid/glutathione metabolism-like domain"/>
    <property type="match status" value="1"/>
</dbReference>
<evidence type="ECO:0000256" key="9">
    <source>
        <dbReference type="ARBA" id="ARBA00022824"/>
    </source>
</evidence>
<evidence type="ECO:0000256" key="1">
    <source>
        <dbReference type="ARBA" id="ARBA00003701"/>
    </source>
</evidence>
<keyword evidence="9" id="KW-0256">Endoplasmic reticulum</keyword>
<evidence type="ECO:0000256" key="13">
    <source>
        <dbReference type="ARBA" id="ARBA00023136"/>
    </source>
</evidence>
<evidence type="ECO:0000256" key="10">
    <source>
        <dbReference type="ARBA" id="ARBA00022989"/>
    </source>
</evidence>
<dbReference type="InterPro" id="IPR040162">
    <property type="entry name" value="MGST1-like"/>
</dbReference>
<evidence type="ECO:0000256" key="7">
    <source>
        <dbReference type="ARBA" id="ARBA00022692"/>
    </source>
</evidence>
<keyword evidence="11" id="KW-0007">Acetylation</keyword>
<dbReference type="SUPFAM" id="SSF161084">
    <property type="entry name" value="MAPEG domain-like"/>
    <property type="match status" value="1"/>
</dbReference>
<evidence type="ECO:0000256" key="14">
    <source>
        <dbReference type="ARBA" id="ARBA00038540"/>
    </source>
</evidence>
<dbReference type="Pfam" id="PF01124">
    <property type="entry name" value="MAPEG"/>
    <property type="match status" value="1"/>
</dbReference>
<feature type="transmembrane region" description="Helical" evidence="17">
    <location>
        <begin position="20"/>
        <end position="42"/>
    </location>
</feature>
<comment type="subcellular location">
    <subcellularLocation>
        <location evidence="3">Endoplasmic reticulum membrane</location>
        <topology evidence="3">Multi-pass membrane protein</topology>
    </subcellularLocation>
    <subcellularLocation>
        <location evidence="2">Mitochondrion outer membrane</location>
    </subcellularLocation>
</comment>
<evidence type="ECO:0000313" key="18">
    <source>
        <dbReference type="EMBL" id="CAG6614103.1"/>
    </source>
</evidence>
<protein>
    <recommendedName>
        <fullName evidence="15">Microsomal glutathione S-transferase 1</fullName>
        <ecNumber evidence="5">2.5.1.18</ecNumber>
    </recommendedName>
</protein>
<dbReference type="EMBL" id="HBUF01029363">
    <property type="protein sequence ID" value="CAG6614105.1"/>
    <property type="molecule type" value="Transcribed_RNA"/>
</dbReference>
<dbReference type="InterPro" id="IPR001129">
    <property type="entry name" value="Membr-assoc_MAPEG"/>
</dbReference>
<evidence type="ECO:0000256" key="15">
    <source>
        <dbReference type="ARBA" id="ARBA00039397"/>
    </source>
</evidence>
<evidence type="ECO:0000256" key="2">
    <source>
        <dbReference type="ARBA" id="ARBA00004294"/>
    </source>
</evidence>
<keyword evidence="8" id="KW-1000">Mitochondrion outer membrane</keyword>
<proteinExistence type="inferred from homology"/>
<dbReference type="EMBL" id="HBUF01029361">
    <property type="protein sequence ID" value="CAG6614101.1"/>
    <property type="molecule type" value="Transcribed_RNA"/>
</dbReference>
<dbReference type="EC" id="2.5.1.18" evidence="5"/>